<evidence type="ECO:0000313" key="1">
    <source>
        <dbReference type="EMBL" id="SFU81885.1"/>
    </source>
</evidence>
<name>A0A1I7J9L1_9BACL</name>
<dbReference type="Proteomes" id="UP000183508">
    <property type="component" value="Unassembled WGS sequence"/>
</dbReference>
<proteinExistence type="predicted"/>
<reference evidence="2" key="1">
    <citation type="submission" date="2016-10" db="EMBL/GenBank/DDBJ databases">
        <authorList>
            <person name="Varghese N."/>
        </authorList>
    </citation>
    <scope>NUCLEOTIDE SEQUENCE [LARGE SCALE GENOMIC DNA]</scope>
    <source>
        <strain evidence="2">DSM 17980</strain>
    </source>
</reference>
<gene>
    <name evidence="1" type="ORF">SAMN05421543_10929</name>
</gene>
<dbReference type="EMBL" id="FPBV01000009">
    <property type="protein sequence ID" value="SFU81885.1"/>
    <property type="molecule type" value="Genomic_DNA"/>
</dbReference>
<dbReference type="AlphaFoldDB" id="A0A1I7J9L1"/>
<dbReference type="OrthoDB" id="2665329at2"/>
<accession>A0A1I7J9L1</accession>
<dbReference type="RefSeq" id="WP_074952051.1">
    <property type="nucleotide sequence ID" value="NZ_FPBV01000009.1"/>
</dbReference>
<keyword evidence="2" id="KW-1185">Reference proteome</keyword>
<protein>
    <submittedName>
        <fullName evidence="1">Uncharacterized protein</fullName>
    </submittedName>
</protein>
<organism evidence="1 2">
    <name type="scientific">Alicyclobacillus macrosporangiidus</name>
    <dbReference type="NCBI Taxonomy" id="392015"/>
    <lineage>
        <taxon>Bacteria</taxon>
        <taxon>Bacillati</taxon>
        <taxon>Bacillota</taxon>
        <taxon>Bacilli</taxon>
        <taxon>Bacillales</taxon>
        <taxon>Alicyclobacillaceae</taxon>
        <taxon>Alicyclobacillus</taxon>
    </lineage>
</organism>
<evidence type="ECO:0000313" key="2">
    <source>
        <dbReference type="Proteomes" id="UP000183508"/>
    </source>
</evidence>
<sequence length="103" mass="11297">MAPSWRSDPRPDLVADHALWQRLLQSVDDAELGWLLHGARAAGATIVVCEDGVPRLKPLIDPALGYASAEAWREFRDRYLRPYSAEIARALSVLTQDGGKASA</sequence>